<dbReference type="Gene3D" id="3.40.50.300">
    <property type="entry name" value="P-loop containing nucleotide triphosphate hydrolases"/>
    <property type="match status" value="1"/>
</dbReference>
<dbReference type="PROSITE" id="PS50929">
    <property type="entry name" value="ABC_TM1F"/>
    <property type="match status" value="1"/>
</dbReference>
<dbReference type="InterPro" id="IPR027417">
    <property type="entry name" value="P-loop_NTPase"/>
</dbReference>
<dbReference type="RefSeq" id="WP_324267639.1">
    <property type="nucleotide sequence ID" value="NZ_JAWLNX010000017.1"/>
</dbReference>
<evidence type="ECO:0000256" key="4">
    <source>
        <dbReference type="ARBA" id="ARBA00022840"/>
    </source>
</evidence>
<keyword evidence="4 10" id="KW-0067">ATP-binding</keyword>
<comment type="subcellular location">
    <subcellularLocation>
        <location evidence="1">Cell membrane</location>
        <topology evidence="1">Multi-pass membrane protein</topology>
    </subcellularLocation>
</comment>
<keyword evidence="11" id="KW-1185">Reference proteome</keyword>
<evidence type="ECO:0000256" key="6">
    <source>
        <dbReference type="ARBA" id="ARBA00023136"/>
    </source>
</evidence>
<dbReference type="InterPro" id="IPR011527">
    <property type="entry name" value="ABC1_TM_dom"/>
</dbReference>
<name>A0ABU6AFA7_9PSEU</name>
<evidence type="ECO:0000259" key="9">
    <source>
        <dbReference type="PROSITE" id="PS50929"/>
    </source>
</evidence>
<evidence type="ECO:0000313" key="10">
    <source>
        <dbReference type="EMBL" id="MEB3370153.1"/>
    </source>
</evidence>
<dbReference type="PANTHER" id="PTHR24221">
    <property type="entry name" value="ATP-BINDING CASSETTE SUB-FAMILY B"/>
    <property type="match status" value="1"/>
</dbReference>
<protein>
    <submittedName>
        <fullName evidence="10">ABC transporter ATP-binding protein</fullName>
    </submittedName>
</protein>
<evidence type="ECO:0000256" key="7">
    <source>
        <dbReference type="SAM" id="Phobius"/>
    </source>
</evidence>
<proteinExistence type="predicted"/>
<dbReference type="PANTHER" id="PTHR24221:SF654">
    <property type="entry name" value="ATP-BINDING CASSETTE SUB-FAMILY B MEMBER 6"/>
    <property type="match status" value="1"/>
</dbReference>
<sequence length="580" mass="62026">MKLPLADAAALRRWLRGTVRSHRSRFAATTLLYVLTTAVGLAGPQLLGVLVESVQAAAPVLRIDLLAGAFLLVLIAQALLARAARLRAMLLGEELLAEAREEMVEHALALPLGVVESAGTGDLLSRATTDIDRLDHTVRNALPEISAAMIAIGLTATAMLLTSPLLACGMLVAVPLLVLSTRWYYPRSLPVVQQVMERWSDVQAGAHESVEGARTISALRLGDRRTARNEHLLDRAVDAEKRHRSLLTAWLPCLELSYVLPVGAILLIGGWAHSAGAAQLGTVVAVVLYAQSLSAPLDELFMWLEELQVGGTALQRVLGVSQVPLDGPREPAQPVGERDLVMRDLRFSYRPGREVLHGIDLVVPAGQRLAIVGPSGAGKSTLGRLIAGTGRPDSGSVAFGRTEVTAMPTESLRREVVLLTQEQHVFACSLRDNLALLDRETGDEELLAALKSVGLQEWVRGLDHGLDTRLGAGGLAVPAARAQQLALARVLLADPHTVVLDEATSLLDSTTSRDLEQALATLLADRTVIAIAHRLHTARTAERIAVMSRGRIVELGEHAELMAAGGSYAELYRAAKVDLG</sequence>
<dbReference type="SUPFAM" id="SSF90123">
    <property type="entry name" value="ABC transporter transmembrane region"/>
    <property type="match status" value="1"/>
</dbReference>
<evidence type="ECO:0000256" key="2">
    <source>
        <dbReference type="ARBA" id="ARBA00022692"/>
    </source>
</evidence>
<dbReference type="GO" id="GO:0005524">
    <property type="term" value="F:ATP binding"/>
    <property type="evidence" value="ECO:0007669"/>
    <property type="project" value="UniProtKB-KW"/>
</dbReference>
<evidence type="ECO:0000313" key="11">
    <source>
        <dbReference type="Proteomes" id="UP001327093"/>
    </source>
</evidence>
<dbReference type="InterPro" id="IPR039421">
    <property type="entry name" value="Type_1_exporter"/>
</dbReference>
<feature type="transmembrane region" description="Helical" evidence="7">
    <location>
        <begin position="26"/>
        <end position="47"/>
    </location>
</feature>
<dbReference type="Pfam" id="PF00005">
    <property type="entry name" value="ABC_tran"/>
    <property type="match status" value="1"/>
</dbReference>
<evidence type="ECO:0000256" key="5">
    <source>
        <dbReference type="ARBA" id="ARBA00022989"/>
    </source>
</evidence>
<feature type="domain" description="ABC transporter" evidence="8">
    <location>
        <begin position="340"/>
        <end position="574"/>
    </location>
</feature>
<dbReference type="PROSITE" id="PS50893">
    <property type="entry name" value="ABC_TRANSPORTER_2"/>
    <property type="match status" value="1"/>
</dbReference>
<evidence type="ECO:0000259" key="8">
    <source>
        <dbReference type="PROSITE" id="PS50893"/>
    </source>
</evidence>
<evidence type="ECO:0000256" key="1">
    <source>
        <dbReference type="ARBA" id="ARBA00004651"/>
    </source>
</evidence>
<keyword evidence="2 7" id="KW-0812">Transmembrane</keyword>
<gene>
    <name evidence="10" type="ORF">R4I43_22355</name>
</gene>
<evidence type="ECO:0000256" key="3">
    <source>
        <dbReference type="ARBA" id="ARBA00022741"/>
    </source>
</evidence>
<accession>A0ABU6AFA7</accession>
<dbReference type="Proteomes" id="UP001327093">
    <property type="component" value="Unassembled WGS sequence"/>
</dbReference>
<keyword evidence="5 7" id="KW-1133">Transmembrane helix</keyword>
<dbReference type="InterPro" id="IPR036640">
    <property type="entry name" value="ABC1_TM_sf"/>
</dbReference>
<feature type="transmembrane region" description="Helical" evidence="7">
    <location>
        <begin position="59"/>
        <end position="80"/>
    </location>
</feature>
<dbReference type="Pfam" id="PF00664">
    <property type="entry name" value="ABC_membrane"/>
    <property type="match status" value="1"/>
</dbReference>
<dbReference type="EMBL" id="JAWLNX010000017">
    <property type="protein sequence ID" value="MEB3370153.1"/>
    <property type="molecule type" value="Genomic_DNA"/>
</dbReference>
<reference evidence="10 11" key="1">
    <citation type="submission" date="2023-10" db="EMBL/GenBank/DDBJ databases">
        <title>Saccharopolyspora sp. nov., isolated from mangrove soil.</title>
        <authorList>
            <person name="Lu Y."/>
            <person name="Liu W."/>
        </authorList>
    </citation>
    <scope>NUCLEOTIDE SEQUENCE [LARGE SCALE GENOMIC DNA]</scope>
    <source>
        <strain evidence="10 11">S2-29</strain>
    </source>
</reference>
<dbReference type="CDD" id="cd07346">
    <property type="entry name" value="ABC_6TM_exporters"/>
    <property type="match status" value="1"/>
</dbReference>
<organism evidence="10 11">
    <name type="scientific">Saccharopolyspora mangrovi</name>
    <dbReference type="NCBI Taxonomy" id="3082379"/>
    <lineage>
        <taxon>Bacteria</taxon>
        <taxon>Bacillati</taxon>
        <taxon>Actinomycetota</taxon>
        <taxon>Actinomycetes</taxon>
        <taxon>Pseudonocardiales</taxon>
        <taxon>Pseudonocardiaceae</taxon>
        <taxon>Saccharopolyspora</taxon>
    </lineage>
</organism>
<dbReference type="SUPFAM" id="SSF52540">
    <property type="entry name" value="P-loop containing nucleoside triphosphate hydrolases"/>
    <property type="match status" value="1"/>
</dbReference>
<keyword evidence="3" id="KW-0547">Nucleotide-binding</keyword>
<dbReference type="InterPro" id="IPR003593">
    <property type="entry name" value="AAA+_ATPase"/>
</dbReference>
<dbReference type="InterPro" id="IPR003439">
    <property type="entry name" value="ABC_transporter-like_ATP-bd"/>
</dbReference>
<feature type="transmembrane region" description="Helical" evidence="7">
    <location>
        <begin position="164"/>
        <end position="185"/>
    </location>
</feature>
<dbReference type="Gene3D" id="1.20.1560.10">
    <property type="entry name" value="ABC transporter type 1, transmembrane domain"/>
    <property type="match status" value="1"/>
</dbReference>
<keyword evidence="6 7" id="KW-0472">Membrane</keyword>
<feature type="domain" description="ABC transmembrane type-1" evidence="9">
    <location>
        <begin position="27"/>
        <end position="308"/>
    </location>
</feature>
<dbReference type="SMART" id="SM00382">
    <property type="entry name" value="AAA"/>
    <property type="match status" value="1"/>
</dbReference>
<comment type="caution">
    <text evidence="10">The sequence shown here is derived from an EMBL/GenBank/DDBJ whole genome shotgun (WGS) entry which is preliminary data.</text>
</comment>